<dbReference type="Gene3D" id="3.90.1290.10">
    <property type="entry name" value="Plakin repeat"/>
    <property type="match status" value="1"/>
</dbReference>
<organism evidence="2 3">
    <name type="scientific">Mesocestoides corti</name>
    <name type="common">Flatworm</name>
    <dbReference type="NCBI Taxonomy" id="53468"/>
    <lineage>
        <taxon>Eukaryota</taxon>
        <taxon>Metazoa</taxon>
        <taxon>Spiralia</taxon>
        <taxon>Lophotrochozoa</taxon>
        <taxon>Platyhelminthes</taxon>
        <taxon>Cestoda</taxon>
        <taxon>Eucestoda</taxon>
        <taxon>Cyclophyllidea</taxon>
        <taxon>Mesocestoididae</taxon>
        <taxon>Mesocestoides</taxon>
    </lineage>
</organism>
<gene>
    <name evidence="2" type="ORF">MCOS_LOCUS8451</name>
</gene>
<dbReference type="SUPFAM" id="SSF75399">
    <property type="entry name" value="Plakin repeat"/>
    <property type="match status" value="1"/>
</dbReference>
<evidence type="ECO:0000313" key="3">
    <source>
        <dbReference type="Proteomes" id="UP000267029"/>
    </source>
</evidence>
<dbReference type="InterPro" id="IPR035915">
    <property type="entry name" value="Plakin_repeat_sf"/>
</dbReference>
<feature type="region of interest" description="Disordered" evidence="1">
    <location>
        <begin position="634"/>
        <end position="665"/>
    </location>
</feature>
<proteinExistence type="predicted"/>
<protein>
    <submittedName>
        <fullName evidence="2">Uncharacterized protein</fullName>
    </submittedName>
</protein>
<name>A0A0R3ULA8_MESCO</name>
<dbReference type="Proteomes" id="UP000267029">
    <property type="component" value="Unassembled WGS sequence"/>
</dbReference>
<dbReference type="EMBL" id="UXSR01005513">
    <property type="protein sequence ID" value="VDD82448.1"/>
    <property type="molecule type" value="Genomic_DNA"/>
</dbReference>
<evidence type="ECO:0000313" key="2">
    <source>
        <dbReference type="EMBL" id="VDD82448.1"/>
    </source>
</evidence>
<accession>A0A0R3ULA8</accession>
<dbReference type="OrthoDB" id="6268792at2759"/>
<evidence type="ECO:0000256" key="1">
    <source>
        <dbReference type="SAM" id="MobiDB-lite"/>
    </source>
</evidence>
<sequence>MEIDRIEHNAGIKRPSKTTGSQTLDVLSSMVKRRDADEYVVEMKPREVMESVSSTVCSAELFSPKHPIGLSVSYAKCETPPPPPPSSPPVTSMTKMHITTTGITKATECVPISSGSQTREVAEDVAKAHIDDFVWVQMKPRVICGKSVATQCVYARMSSVLLSQANLSEIDNVGLLELHSSCLNKRSGSVIRLDTGIMTARQIHSFTSRPLVDSEITDDFDISEIESPLENPSEYRVLMLEKSTRNVVQHAVGTMEDPGFSVPPKTTPRLELLDASSHYIYNYKQLKLKELQCLSADQVANEGIGIQKENLRPCTTTSETGGDLYTSTISRSDQVLEMADQDPQESIPEGPPLQALSAESAFQSAIEGQQKSSRTSAAIIQESSQGPAEVSGVSVGVMSPMNVRSTQTRSAINFDSEDYLALFRPRVPAIRSYAEEGILTCPVVDLCLSDGDVDPLEEGRTPERPLVSTEPEGEHLARNENLSEAFRVTKHEGISSFSPSSRVTKSLIQASLMPIWNVSVGTSSHSIKNGRFSRGMLTGFLFKDTSNVATGHEPEHLNLMPIVKTAGTMFDTSECSHIQKVGDSTDDALLWPEHKSGMEPGMFEHMEDLDQSEYVSETTTPTGVVSLRHLVRGIPPSAGEDAPTFDQSNLDHGEEEVGLPGSTPRASRGLSFLRLSLAEMARPQVATGSPSVVEDKTPVETTAMSKREPKKLVSQFIQTKTPDKRSTATMTFGAAEGDSMRDLVLRSLPLIDSTDYESPLRPPRTHSTSRVDSMVTGEHDIGWREQEIDTGRRMNADGKSGTKGFLEECVTTRSVESTKIKTSETQEIIEEIEELEPMSHGYALPPKQSFTNRGPISEFTVRRRSFSAPGYLCVEKAPSKKLDLQQLGESSAMSGAIEDEEAPTQSYPVIKLCRIHTELVSKCVSSVAQTAKLISAPDEMPVRPFDDSGYIALLRPPARLDHVNDPPIQFFSPTRTFIRHYQPEMTLIRHNRSIQVGIGDVVSIEELLRKHLSEMHSADLTRCINMLADEVARRPTAQAMVGRQSVGQSCQITLRTETGYSDNAKAKFQEHREFEKILVPLPRRLGLDQAIQTDRMTIDCLFEMIHEFRQERLMWRRDKTQTNFEEQAAARPGLGAPYVLRKGLSGIGLPVHLETFRLRARLLEYELCDDFQRLLTPSWQSMIEVLNHKTGVFTPLPIALYRKWISLDKGQPRYVDPESGMTLRLVEAFSRGCIRLASLPRILDTCGPLIFIIRESHGWYEVGGCGYVSPLSGTKMTFEEAWRVGLIHEDCSGSTITVWDDLMSTWIPAEEAVAKKILLISPKKNFKPYQVRRKVYRVSAIRPGGPLGQWLNPLEALTYGMFNWQKGEVAETWLARPQITRPTLSRATYLPPAQEFTPLSWQSFYEAWNSGRVRLTPEPTPTMFSVTDFDNRRVIKASMNLVVNAFERQPKPVTDSRSTHQTAVGGSRRFYRTTSYHYTYQEIDFS</sequence>
<feature type="region of interest" description="Disordered" evidence="1">
    <location>
        <begin position="1"/>
        <end position="22"/>
    </location>
</feature>
<keyword evidence="3" id="KW-1185">Reference proteome</keyword>
<feature type="compositionally biased region" description="Basic and acidic residues" evidence="1">
    <location>
        <begin position="1"/>
        <end position="10"/>
    </location>
</feature>
<reference evidence="2 3" key="1">
    <citation type="submission" date="2018-10" db="EMBL/GenBank/DDBJ databases">
        <authorList>
            <consortium name="Pathogen Informatics"/>
        </authorList>
    </citation>
    <scope>NUCLEOTIDE SEQUENCE [LARGE SCALE GENOMIC DNA]</scope>
</reference>
<feature type="region of interest" description="Disordered" evidence="1">
    <location>
        <begin position="455"/>
        <end position="475"/>
    </location>
</feature>